<dbReference type="WBParaSite" id="SCUD_0000832501-mRNA-1">
    <property type="protein sequence ID" value="SCUD_0000832501-mRNA-1"/>
    <property type="gene ID" value="SCUD_0000832501"/>
</dbReference>
<dbReference type="GO" id="GO:0005096">
    <property type="term" value="F:GTPase activator activity"/>
    <property type="evidence" value="ECO:0007669"/>
    <property type="project" value="TreeGrafter"/>
</dbReference>
<dbReference type="SUPFAM" id="SSF47923">
    <property type="entry name" value="Ypt/Rab-GAP domain of gyp1p"/>
    <property type="match status" value="1"/>
</dbReference>
<dbReference type="GO" id="GO:0031267">
    <property type="term" value="F:small GTPase binding"/>
    <property type="evidence" value="ECO:0007669"/>
    <property type="project" value="TreeGrafter"/>
</dbReference>
<keyword evidence="3" id="KW-1185">Reference proteome</keyword>
<dbReference type="Pfam" id="PF23436">
    <property type="entry name" value="RabGap-TBC_2"/>
    <property type="match status" value="1"/>
</dbReference>
<dbReference type="Proteomes" id="UP000279833">
    <property type="component" value="Unassembled WGS sequence"/>
</dbReference>
<dbReference type="STRING" id="6186.A0A183K017"/>
<evidence type="ECO:0000313" key="3">
    <source>
        <dbReference type="Proteomes" id="UP000279833"/>
    </source>
</evidence>
<feature type="domain" description="Rab-GAP TBC" evidence="1">
    <location>
        <begin position="1"/>
        <end position="93"/>
    </location>
</feature>
<dbReference type="PANTHER" id="PTHR47219">
    <property type="entry name" value="RAB GTPASE-ACTIVATING PROTEIN 1-LIKE"/>
    <property type="match status" value="1"/>
</dbReference>
<dbReference type="InterPro" id="IPR000195">
    <property type="entry name" value="Rab-GAP-TBC_dom"/>
</dbReference>
<reference evidence="4" key="1">
    <citation type="submission" date="2016-06" db="UniProtKB">
        <authorList>
            <consortium name="WormBaseParasite"/>
        </authorList>
    </citation>
    <scope>IDENTIFICATION</scope>
</reference>
<dbReference type="Gene3D" id="1.10.472.80">
    <property type="entry name" value="Ypt/Rab-GAP domain of gyp1p, domain 3"/>
    <property type="match status" value="1"/>
</dbReference>
<evidence type="ECO:0000313" key="4">
    <source>
        <dbReference type="WBParaSite" id="SCUD_0000832501-mRNA-1"/>
    </source>
</evidence>
<sequence>MQMPELNAFAVLVQLMNDYRLREMYKPSMMELGVCMYQLEQLIADNLPELYTHFRTQSFAPSLYASAWFLTLFSTILPIPCATRVMDFYIVEVCFYFLK</sequence>
<dbReference type="InterPro" id="IPR035969">
    <property type="entry name" value="Rab-GAP_TBC_sf"/>
</dbReference>
<name>A0A183K017_9TREM</name>
<dbReference type="PANTHER" id="PTHR47219:SF22">
    <property type="entry name" value="RAB-GAP TBC DOMAIN-CONTAINING PROTEIN"/>
    <property type="match status" value="1"/>
</dbReference>
<dbReference type="PROSITE" id="PS50086">
    <property type="entry name" value="TBC_RABGAP"/>
    <property type="match status" value="1"/>
</dbReference>
<reference evidence="2 3" key="2">
    <citation type="submission" date="2018-11" db="EMBL/GenBank/DDBJ databases">
        <authorList>
            <consortium name="Pathogen Informatics"/>
        </authorList>
    </citation>
    <scope>NUCLEOTIDE SEQUENCE [LARGE SCALE GENOMIC DNA]</scope>
    <source>
        <strain evidence="2">Dakar</strain>
        <strain evidence="3">Dakar, Senegal</strain>
    </source>
</reference>
<evidence type="ECO:0000259" key="1">
    <source>
        <dbReference type="PROSITE" id="PS50086"/>
    </source>
</evidence>
<proteinExistence type="predicted"/>
<organism evidence="4">
    <name type="scientific">Schistosoma curassoni</name>
    <dbReference type="NCBI Taxonomy" id="6186"/>
    <lineage>
        <taxon>Eukaryota</taxon>
        <taxon>Metazoa</taxon>
        <taxon>Spiralia</taxon>
        <taxon>Lophotrochozoa</taxon>
        <taxon>Platyhelminthes</taxon>
        <taxon>Trematoda</taxon>
        <taxon>Digenea</taxon>
        <taxon>Strigeidida</taxon>
        <taxon>Schistosomatoidea</taxon>
        <taxon>Schistosomatidae</taxon>
        <taxon>Schistosoma</taxon>
    </lineage>
</organism>
<dbReference type="InterPro" id="IPR050302">
    <property type="entry name" value="Rab_GAP_TBC_domain"/>
</dbReference>
<evidence type="ECO:0000313" key="2">
    <source>
        <dbReference type="EMBL" id="VDP30176.1"/>
    </source>
</evidence>
<dbReference type="AlphaFoldDB" id="A0A183K017"/>
<accession>A0A183K017</accession>
<dbReference type="EMBL" id="UZAK01032691">
    <property type="protein sequence ID" value="VDP30176.1"/>
    <property type="molecule type" value="Genomic_DNA"/>
</dbReference>
<gene>
    <name evidence="2" type="ORF">SCUD_LOCUS8325</name>
</gene>
<protein>
    <submittedName>
        <fullName evidence="4">Rab-GAP TBC domain-containing protein</fullName>
    </submittedName>
</protein>